<feature type="domain" description="Aminoglycoside phosphotransferase" evidence="1">
    <location>
        <begin position="66"/>
        <end position="262"/>
    </location>
</feature>
<dbReference type="InterPro" id="IPR052732">
    <property type="entry name" value="Cell-binding_unc_protein"/>
</dbReference>
<dbReference type="PATRIC" id="fig|54398.3.peg.985"/>
<dbReference type="InterPro" id="IPR002575">
    <property type="entry name" value="Aminoglycoside_PTrfase"/>
</dbReference>
<dbReference type="Pfam" id="PF01636">
    <property type="entry name" value="APH"/>
    <property type="match status" value="1"/>
</dbReference>
<name>A0A0T5YUS8_9GAMM</name>
<gene>
    <name evidence="2" type="ORF">Ga0074115_104120</name>
    <name evidence="3" type="ORF">Ga0076813_10336</name>
</gene>
<sequence length="525" mass="59436">MSQQLDTQARLIEALQQPAAYPHPVGQVEHIETHISHLLLAGAFAYKIKKPVDFGFLDFSTLQRRHHFCEEELRLNRRLAPQLYLAVVAIRGTPEQPHFDGDGAVLEYAVKMRRFEQSELLDRQLPDLALCELLARELAAFHQQLPPCDPHTAYGTPERVAQPMLENFEQICSVLDAAPLAQRLDRLRAWTGEQLQQLRPELQQRRADGHIRECHGDLHLGNITRFRGQLCIFDGIEFNPALRWIDSLSDLAFLLMDLHHKGLQGEAAACLDCYLAETGDYQALPLLRLYLVYRAMVRAKVTTLRLAQERPGAADWQQSRAEFESYLELAERLCQPAKPLLMISHGLSGSGKSHFSGWLVQHWPAIRLRSDLERKRLYGLQPAEHSGSGLAGGIYTEAAGEATYVRLAQLAEVIVRAGYSVIVDATFLQRERREHFRQLAGRLGVPFLLLDLQAPLELLQRRIVERQRQGEDVSEADLAVLQSQCASAEPLDAAELRSALVIYSRQFPPEGLLQRITEQLNRDSD</sequence>
<dbReference type="InterPro" id="IPR027417">
    <property type="entry name" value="P-loop_NTPase"/>
</dbReference>
<evidence type="ECO:0000313" key="5">
    <source>
        <dbReference type="Proteomes" id="UP000051634"/>
    </source>
</evidence>
<dbReference type="InterPro" id="IPR011009">
    <property type="entry name" value="Kinase-like_dom_sf"/>
</dbReference>
<dbReference type="SUPFAM" id="SSF56112">
    <property type="entry name" value="Protein kinase-like (PK-like)"/>
    <property type="match status" value="1"/>
</dbReference>
<comment type="caution">
    <text evidence="2">The sequence shown here is derived from an EMBL/GenBank/DDBJ whole genome shotgun (WGS) entry which is preliminary data.</text>
</comment>
<reference evidence="4 5" key="1">
    <citation type="submission" date="2015-11" db="EMBL/GenBank/DDBJ databases">
        <title>The genome of Candidatus Endoriftia persephone in Ridgeia piscesae and population structure of the North Eastern Pacific vestimentiferan symbionts.</title>
        <authorList>
            <person name="Perez M."/>
            <person name="Juniper K.S."/>
        </authorList>
    </citation>
    <scope>NUCLEOTIDE SEQUENCE [LARGE SCALE GENOMIC DNA]</scope>
    <source>
        <strain evidence="3">Ind10</strain>
        <strain evidence="2">Ind11</strain>
    </source>
</reference>
<dbReference type="GO" id="GO:0016740">
    <property type="term" value="F:transferase activity"/>
    <property type="evidence" value="ECO:0007669"/>
    <property type="project" value="UniProtKB-KW"/>
</dbReference>
<dbReference type="Proteomes" id="UP000051634">
    <property type="component" value="Unassembled WGS sequence"/>
</dbReference>
<keyword evidence="2" id="KW-0808">Transferase</keyword>
<dbReference type="AlphaFoldDB" id="A0A0T5YUS8"/>
<dbReference type="Gene3D" id="3.40.50.300">
    <property type="entry name" value="P-loop containing nucleotide triphosphate hydrolases"/>
    <property type="match status" value="1"/>
</dbReference>
<evidence type="ECO:0000259" key="1">
    <source>
        <dbReference type="Pfam" id="PF01636"/>
    </source>
</evidence>
<dbReference type="STRING" id="54398.Ga0074115_104120"/>
<evidence type="ECO:0000313" key="3">
    <source>
        <dbReference type="EMBL" id="KRT56834.1"/>
    </source>
</evidence>
<accession>A0A0T5YUS8</accession>
<organism evidence="2 5">
    <name type="scientific">endosymbiont of Ridgeia piscesae</name>
    <dbReference type="NCBI Taxonomy" id="54398"/>
    <lineage>
        <taxon>Bacteria</taxon>
        <taxon>Pseudomonadati</taxon>
        <taxon>Pseudomonadota</taxon>
        <taxon>Gammaproteobacteria</taxon>
        <taxon>sulfur-oxidizing symbionts</taxon>
    </lineage>
</organism>
<dbReference type="Pfam" id="PF13671">
    <property type="entry name" value="AAA_33"/>
    <property type="match status" value="1"/>
</dbReference>
<protein>
    <submittedName>
        <fullName evidence="2">Aminoglycoside phosphotransferase family enzyme</fullName>
    </submittedName>
</protein>
<dbReference type="Proteomes" id="UP000051276">
    <property type="component" value="Unassembled WGS sequence"/>
</dbReference>
<dbReference type="Gene3D" id="3.90.1200.10">
    <property type="match status" value="1"/>
</dbReference>
<dbReference type="RefSeq" id="WP_057956863.1">
    <property type="nucleotide sequence ID" value="NZ_KQ556965.1"/>
</dbReference>
<proteinExistence type="predicted"/>
<dbReference type="SUPFAM" id="SSF52540">
    <property type="entry name" value="P-loop containing nucleoside triphosphate hydrolases"/>
    <property type="match status" value="1"/>
</dbReference>
<dbReference type="OrthoDB" id="9810277at2"/>
<keyword evidence="5" id="KW-1185">Reference proteome</keyword>
<dbReference type="PANTHER" id="PTHR43883:SF1">
    <property type="entry name" value="GLUCONOKINASE"/>
    <property type="match status" value="1"/>
</dbReference>
<evidence type="ECO:0000313" key="2">
    <source>
        <dbReference type="EMBL" id="KRT54359.1"/>
    </source>
</evidence>
<dbReference type="EMBL" id="LMXI01000661">
    <property type="protein sequence ID" value="KRT56834.1"/>
    <property type="molecule type" value="Genomic_DNA"/>
</dbReference>
<evidence type="ECO:0000313" key="4">
    <source>
        <dbReference type="Proteomes" id="UP000051276"/>
    </source>
</evidence>
<dbReference type="PANTHER" id="PTHR43883">
    <property type="entry name" value="SLR0207 PROTEIN"/>
    <property type="match status" value="1"/>
</dbReference>
<dbReference type="EMBL" id="LDXT01000092">
    <property type="protein sequence ID" value="KRT54359.1"/>
    <property type="molecule type" value="Genomic_DNA"/>
</dbReference>